<evidence type="ECO:0000256" key="3">
    <source>
        <dbReference type="ARBA" id="ARBA00022763"/>
    </source>
</evidence>
<gene>
    <name evidence="12" type="ORF">DW099_17695</name>
</gene>
<evidence type="ECO:0000313" key="12">
    <source>
        <dbReference type="EMBL" id="RHJ84034.1"/>
    </source>
</evidence>
<dbReference type="Pfam" id="PF21445">
    <property type="entry name" value="ADDB_N"/>
    <property type="match status" value="1"/>
</dbReference>
<comment type="caution">
    <text evidence="12">The sequence shown here is derived from an EMBL/GenBank/DDBJ whole genome shotgun (WGS) entry which is preliminary data.</text>
</comment>
<dbReference type="InterPro" id="IPR027417">
    <property type="entry name" value="P-loop_NTPase"/>
</dbReference>
<dbReference type="Gene3D" id="3.40.50.300">
    <property type="entry name" value="P-loop containing nucleotide triphosphate hydrolases"/>
    <property type="match status" value="3"/>
</dbReference>
<dbReference type="SUPFAM" id="SSF52540">
    <property type="entry name" value="P-loop containing nucleoside triphosphate hydrolases"/>
    <property type="match status" value="1"/>
</dbReference>
<evidence type="ECO:0000256" key="8">
    <source>
        <dbReference type="ARBA" id="ARBA00023125"/>
    </source>
</evidence>
<keyword evidence="4" id="KW-0378">Hydrolase</keyword>
<evidence type="ECO:0000313" key="13">
    <source>
        <dbReference type="Proteomes" id="UP000284841"/>
    </source>
</evidence>
<keyword evidence="3" id="KW-0227">DNA damage</keyword>
<evidence type="ECO:0000259" key="11">
    <source>
        <dbReference type="Pfam" id="PF21445"/>
    </source>
</evidence>
<dbReference type="STRING" id="1776384.GCA_900086585_00401"/>
<name>A0A415DV28_9FIRM</name>
<dbReference type="PANTHER" id="PTHR30591:SF1">
    <property type="entry name" value="RECBCD ENZYME SUBUNIT RECC"/>
    <property type="match status" value="1"/>
</dbReference>
<dbReference type="OrthoDB" id="9758506at2"/>
<dbReference type="GO" id="GO:0004386">
    <property type="term" value="F:helicase activity"/>
    <property type="evidence" value="ECO:0007669"/>
    <property type="project" value="UniProtKB-KW"/>
</dbReference>
<dbReference type="GO" id="GO:0003677">
    <property type="term" value="F:DNA binding"/>
    <property type="evidence" value="ECO:0007669"/>
    <property type="project" value="UniProtKB-KW"/>
</dbReference>
<dbReference type="Gene3D" id="3.90.320.10">
    <property type="match status" value="1"/>
</dbReference>
<keyword evidence="13" id="KW-1185">Reference proteome</keyword>
<dbReference type="Proteomes" id="UP000284841">
    <property type="component" value="Unassembled WGS sequence"/>
</dbReference>
<organism evidence="12 13">
    <name type="scientific">Emergencia timonensis</name>
    <dbReference type="NCBI Taxonomy" id="1776384"/>
    <lineage>
        <taxon>Bacteria</taxon>
        <taxon>Bacillati</taxon>
        <taxon>Bacillota</taxon>
        <taxon>Clostridia</taxon>
        <taxon>Peptostreptococcales</taxon>
        <taxon>Anaerovoracaceae</taxon>
        <taxon>Emergencia</taxon>
    </lineage>
</organism>
<dbReference type="InterPro" id="IPR011335">
    <property type="entry name" value="Restrct_endonuc-II-like"/>
</dbReference>
<keyword evidence="5" id="KW-0347">Helicase</keyword>
<dbReference type="EMBL" id="QRMS01000007">
    <property type="protein sequence ID" value="RHJ84034.1"/>
    <property type="molecule type" value="Genomic_DNA"/>
</dbReference>
<proteinExistence type="predicted"/>
<keyword evidence="9" id="KW-0234">DNA repair</keyword>
<evidence type="ECO:0000259" key="10">
    <source>
        <dbReference type="Pfam" id="PF12705"/>
    </source>
</evidence>
<dbReference type="GO" id="GO:0006310">
    <property type="term" value="P:DNA recombination"/>
    <property type="evidence" value="ECO:0007669"/>
    <property type="project" value="TreeGrafter"/>
</dbReference>
<keyword evidence="2" id="KW-0547">Nucleotide-binding</keyword>
<feature type="domain" description="PD-(D/E)XK endonuclease-like" evidence="10">
    <location>
        <begin position="752"/>
        <end position="1085"/>
    </location>
</feature>
<feature type="domain" description="ATP-dependent helicase/deoxyribonuclease subunit B N-terminal" evidence="11">
    <location>
        <begin position="5"/>
        <end position="278"/>
    </location>
</feature>
<dbReference type="InterPro" id="IPR011604">
    <property type="entry name" value="PDDEXK-like_dom_sf"/>
</dbReference>
<dbReference type="Pfam" id="PF12705">
    <property type="entry name" value="PDDEXK_1"/>
    <property type="match status" value="1"/>
</dbReference>
<accession>A0A415DV28</accession>
<keyword evidence="8" id="KW-0238">DNA-binding</keyword>
<keyword evidence="7" id="KW-0067">ATP-binding</keyword>
<dbReference type="SUPFAM" id="SSF52980">
    <property type="entry name" value="Restriction endonuclease-like"/>
    <property type="match status" value="1"/>
</dbReference>
<evidence type="ECO:0000256" key="1">
    <source>
        <dbReference type="ARBA" id="ARBA00022722"/>
    </source>
</evidence>
<evidence type="ECO:0000256" key="9">
    <source>
        <dbReference type="ARBA" id="ARBA00023204"/>
    </source>
</evidence>
<dbReference type="PANTHER" id="PTHR30591">
    <property type="entry name" value="RECBCD ENZYME SUBUNIT RECC"/>
    <property type="match status" value="1"/>
</dbReference>
<keyword evidence="1" id="KW-0540">Nuclease</keyword>
<dbReference type="GO" id="GO:0004527">
    <property type="term" value="F:exonuclease activity"/>
    <property type="evidence" value="ECO:0007669"/>
    <property type="project" value="UniProtKB-KW"/>
</dbReference>
<dbReference type="InterPro" id="IPR049035">
    <property type="entry name" value="ADDB_N"/>
</dbReference>
<dbReference type="RefSeq" id="WP_118336555.1">
    <property type="nucleotide sequence ID" value="NZ_AP025567.1"/>
</dbReference>
<evidence type="ECO:0000256" key="6">
    <source>
        <dbReference type="ARBA" id="ARBA00022839"/>
    </source>
</evidence>
<evidence type="ECO:0000256" key="2">
    <source>
        <dbReference type="ARBA" id="ARBA00022741"/>
    </source>
</evidence>
<dbReference type="AlphaFoldDB" id="A0A415DV28"/>
<keyword evidence="6" id="KW-0269">Exonuclease</keyword>
<protein>
    <submittedName>
        <fullName evidence="12">Uncharacterized protein</fullName>
    </submittedName>
</protein>
<evidence type="ECO:0000256" key="5">
    <source>
        <dbReference type="ARBA" id="ARBA00022806"/>
    </source>
</evidence>
<sequence length="1099" mass="125941">MLNIFYGRESIDKEQFIYEQIDKRQRRTLVIVPDQYTLEAEKQAFRLLQAQGLMDVEIVSMSRLGFKLLAEQGGGQKTFIDKYGRHMLLSQITAKLEEDLQVFKDSRRKNSFIEMTNNFISEMKQYNVGPGDLALLADNLEADSLLKKKLSDLELIFAEYENRIDGKYTDSEDYISLYTEKIKSSSIVQGAVIWVYGFDSFAPKSLDVLGHLMEAAEEVNVFLTYDQNCRDEEIFQLTGIVMENLVKQAELFGVDHQRLQVSDRYKSQKNSQAIKVLEEELFAVGIHKPAAHRGITLVKAANMYNEAESAAAFILHLLRDEGFRYRDIVVICNDQAVRGSIISRIFDECGISLFDDKKRSILASPIAIFLVSLIETIAYRYRTADIFKVLKTGFTSLSDEDIELLENYAIKYRIKGSMWKKPFVKGQLEYGDDGLEHMNQIRGQAMELFDRFEIIYREAENNRGFIEDCYDFLMEYAGLGDKILTLIEEQEAQGMLDLAEETSQIWRQIVGLFDQLAELTGEDAFDGKEFVSVLITGLSELEVGVLPPTADDILMGTMQRTRSGQVRAAVVIGANEGVLPSGAPEEGLFSLEELDYLTESGKEICKVERIRVLEEKLAIYRNLSKPSDYLWISYSASDEEGKETRPSEIVDNIRRIFPNLPVENDVLNRSDVKSLVGGRLSTLRHLTAALQTAKRGDKIDGTWKPVMEWFAANDKVDLDKVKKGLEFTNDQRKLNGRLMRDLYVREGKRDLTLSPSRLERFSRCPFSHFVAYGLRPAERRIFEAAGREIGDIYHRCLMKLSEMLTKEKTWHQITEEECRTFVSQIVEKETSNYREGVFHFSNEERYKTKRIEDTCFYVCWALVEQIRAGKIKESLYEVPFGKEQKIAPIEIDCGDEKVYIEGKIDRLDVLDQDRVKIIDYKTGKENFDKEEARGGYRLQLMLYLKAAQETDKKPAGVFYFLIGDPRVDLTGTEREKISEKISKEMRKFFRLNGIMVNDDTIISGIAGEFDGYSDIVPLRKGKEGIKATSDGFLLNEEEFAELQEAVDQQIETLCRQLAEGKISITPKKTAKESPCTYCEYKGICRFDLSFPGCHYEIIK</sequence>
<dbReference type="InterPro" id="IPR038726">
    <property type="entry name" value="PDDEXK_AddAB-type"/>
</dbReference>
<dbReference type="GO" id="GO:0005524">
    <property type="term" value="F:ATP binding"/>
    <property type="evidence" value="ECO:0007669"/>
    <property type="project" value="UniProtKB-KW"/>
</dbReference>
<evidence type="ECO:0000256" key="4">
    <source>
        <dbReference type="ARBA" id="ARBA00022801"/>
    </source>
</evidence>
<evidence type="ECO:0000256" key="7">
    <source>
        <dbReference type="ARBA" id="ARBA00022840"/>
    </source>
</evidence>
<reference evidence="12 13" key="1">
    <citation type="submission" date="2018-08" db="EMBL/GenBank/DDBJ databases">
        <title>A genome reference for cultivated species of the human gut microbiota.</title>
        <authorList>
            <person name="Zou Y."/>
            <person name="Xue W."/>
            <person name="Luo G."/>
        </authorList>
    </citation>
    <scope>NUCLEOTIDE SEQUENCE [LARGE SCALE GENOMIC DNA]</scope>
    <source>
        <strain evidence="12 13">AM07-24</strain>
    </source>
</reference>
<dbReference type="GO" id="GO:0006281">
    <property type="term" value="P:DNA repair"/>
    <property type="evidence" value="ECO:0007669"/>
    <property type="project" value="UniProtKB-KW"/>
</dbReference>